<keyword evidence="3" id="KW-1185">Reference proteome</keyword>
<evidence type="ECO:0000313" key="3">
    <source>
        <dbReference type="Proteomes" id="UP000326759"/>
    </source>
</evidence>
<evidence type="ECO:0000256" key="1">
    <source>
        <dbReference type="SAM" id="MobiDB-lite"/>
    </source>
</evidence>
<dbReference type="AlphaFoldDB" id="A0A5N5SNV3"/>
<dbReference type="GO" id="GO:0000122">
    <property type="term" value="P:negative regulation of transcription by RNA polymerase II"/>
    <property type="evidence" value="ECO:0007669"/>
    <property type="project" value="TreeGrafter"/>
</dbReference>
<dbReference type="Proteomes" id="UP000326759">
    <property type="component" value="Unassembled WGS sequence"/>
</dbReference>
<dbReference type="Pfam" id="PF15306">
    <property type="entry name" value="LIN37"/>
    <property type="match status" value="1"/>
</dbReference>
<sequence length="246" mass="28653">MDSFQANIKIEVDDIGGEVDVARGRFESALLELFHKDDISESENESDSDQKDSLTVETADSSARNNAILPNVRPVRKRRRKETELRDGGFHHTFVMRMFDRSVDLAQQEPGSPYRCLSLNDIEKERDEVLDIAKVTSLPLPDPWLQSDESIDLDPRIPKPLPKDSLKLNQEEIHASPDLLLNQNLLRWRVIRNQWRRVGQRADKRYKKSYAILKAMFDRQGENSDFWNNLDERKENTDELFENPFS</sequence>
<evidence type="ECO:0000313" key="2">
    <source>
        <dbReference type="EMBL" id="KAB7495388.1"/>
    </source>
</evidence>
<gene>
    <name evidence="2" type="primary">Lin37</name>
    <name evidence="2" type="ORF">Anas_06942</name>
</gene>
<name>A0A5N5SNV3_9CRUS</name>
<accession>A0A5N5SNV3</accession>
<dbReference type="GO" id="GO:0031523">
    <property type="term" value="C:Myb complex"/>
    <property type="evidence" value="ECO:0007669"/>
    <property type="project" value="TreeGrafter"/>
</dbReference>
<reference evidence="2 3" key="1">
    <citation type="journal article" date="2019" name="PLoS Biol.">
        <title>Sex chromosomes control vertical transmission of feminizing Wolbachia symbionts in an isopod.</title>
        <authorList>
            <person name="Becking T."/>
            <person name="Chebbi M.A."/>
            <person name="Giraud I."/>
            <person name="Moumen B."/>
            <person name="Laverre T."/>
            <person name="Caubet Y."/>
            <person name="Peccoud J."/>
            <person name="Gilbert C."/>
            <person name="Cordaux R."/>
        </authorList>
    </citation>
    <scope>NUCLEOTIDE SEQUENCE [LARGE SCALE GENOMIC DNA]</scope>
    <source>
        <strain evidence="2">ANa2</strain>
        <tissue evidence="2">Whole body excluding digestive tract and cuticle</tissue>
    </source>
</reference>
<dbReference type="GO" id="GO:0017053">
    <property type="term" value="C:transcription repressor complex"/>
    <property type="evidence" value="ECO:0007669"/>
    <property type="project" value="InterPro"/>
</dbReference>
<comment type="caution">
    <text evidence="2">The sequence shown here is derived from an EMBL/GenBank/DDBJ whole genome shotgun (WGS) entry which is preliminary data.</text>
</comment>
<dbReference type="InterPro" id="IPR028226">
    <property type="entry name" value="LIN37"/>
</dbReference>
<proteinExistence type="predicted"/>
<organism evidence="2 3">
    <name type="scientific">Armadillidium nasatum</name>
    <dbReference type="NCBI Taxonomy" id="96803"/>
    <lineage>
        <taxon>Eukaryota</taxon>
        <taxon>Metazoa</taxon>
        <taxon>Ecdysozoa</taxon>
        <taxon>Arthropoda</taxon>
        <taxon>Crustacea</taxon>
        <taxon>Multicrustacea</taxon>
        <taxon>Malacostraca</taxon>
        <taxon>Eumalacostraca</taxon>
        <taxon>Peracarida</taxon>
        <taxon>Isopoda</taxon>
        <taxon>Oniscidea</taxon>
        <taxon>Crinocheta</taxon>
        <taxon>Armadillidiidae</taxon>
        <taxon>Armadillidium</taxon>
    </lineage>
</organism>
<feature type="region of interest" description="Disordered" evidence="1">
    <location>
        <begin position="37"/>
        <end position="67"/>
    </location>
</feature>
<dbReference type="OrthoDB" id="6287771at2759"/>
<dbReference type="PANTHER" id="PTHR31336">
    <property type="entry name" value="LIN37 HOMOLOG"/>
    <property type="match status" value="1"/>
</dbReference>
<feature type="compositionally biased region" description="Polar residues" evidence="1">
    <location>
        <begin position="55"/>
        <end position="65"/>
    </location>
</feature>
<protein>
    <submittedName>
        <fullName evidence="2">Protein lin-37-like protein</fullName>
    </submittedName>
</protein>
<dbReference type="PANTHER" id="PTHR31336:SF3">
    <property type="entry name" value="PROTEIN LIN-37 HOMOLOG"/>
    <property type="match status" value="1"/>
</dbReference>
<dbReference type="EMBL" id="SEYY01022654">
    <property type="protein sequence ID" value="KAB7495388.1"/>
    <property type="molecule type" value="Genomic_DNA"/>
</dbReference>